<dbReference type="Gene3D" id="3.60.40.10">
    <property type="entry name" value="PPM-type phosphatase domain"/>
    <property type="match status" value="1"/>
</dbReference>
<dbReference type="SUPFAM" id="SSF81606">
    <property type="entry name" value="PP2C-like"/>
    <property type="match status" value="1"/>
</dbReference>
<keyword evidence="2" id="KW-1133">Transmembrane helix</keyword>
<protein>
    <recommendedName>
        <fullName evidence="3">PPM-type phosphatase domain-containing protein</fullName>
    </recommendedName>
</protein>
<dbReference type="SMART" id="SM00331">
    <property type="entry name" value="PP2C_SIG"/>
    <property type="match status" value="1"/>
</dbReference>
<gene>
    <name evidence="4" type="ORF">SD1D_0190</name>
</gene>
<feature type="transmembrane region" description="Helical" evidence="2">
    <location>
        <begin position="46"/>
        <end position="69"/>
    </location>
</feature>
<feature type="transmembrane region" description="Helical" evidence="2">
    <location>
        <begin position="242"/>
        <end position="262"/>
    </location>
</feature>
<dbReference type="InterPro" id="IPR001932">
    <property type="entry name" value="PPM-type_phosphatase-like_dom"/>
</dbReference>
<feature type="domain" description="PPM-type phosphatase" evidence="3">
    <location>
        <begin position="552"/>
        <end position="759"/>
    </location>
</feature>
<dbReference type="OrthoDB" id="9763774at2"/>
<name>A0A0K8J359_9FIRM</name>
<feature type="transmembrane region" description="Helical" evidence="2">
    <location>
        <begin position="118"/>
        <end position="144"/>
    </location>
</feature>
<dbReference type="RefSeq" id="WP_058257189.1">
    <property type="nucleotide sequence ID" value="NZ_DUPS01000002.1"/>
</dbReference>
<evidence type="ECO:0000313" key="4">
    <source>
        <dbReference type="EMBL" id="CUH91743.1"/>
    </source>
</evidence>
<dbReference type="PANTHER" id="PTHR43156">
    <property type="entry name" value="STAGE II SPORULATION PROTEIN E-RELATED"/>
    <property type="match status" value="1"/>
</dbReference>
<dbReference type="InterPro" id="IPR045768">
    <property type="entry name" value="SpoIIE_N"/>
</dbReference>
<dbReference type="Proteomes" id="UP000196053">
    <property type="component" value="Chromosome I"/>
</dbReference>
<dbReference type="GO" id="GO:0004722">
    <property type="term" value="F:protein serine/threonine phosphatase activity"/>
    <property type="evidence" value="ECO:0007669"/>
    <property type="project" value="InterPro"/>
</dbReference>
<keyword evidence="1" id="KW-0378">Hydrolase</keyword>
<dbReference type="KEGG" id="hsd:SD1D_0190"/>
<dbReference type="SMART" id="SM00332">
    <property type="entry name" value="PP2Cc"/>
    <property type="match status" value="1"/>
</dbReference>
<dbReference type="Pfam" id="PF19732">
    <property type="entry name" value="SpoIIE_N"/>
    <property type="match status" value="1"/>
</dbReference>
<keyword evidence="2" id="KW-0472">Membrane</keyword>
<keyword evidence="5" id="KW-1185">Reference proteome</keyword>
<dbReference type="Pfam" id="PF07228">
    <property type="entry name" value="SpoIIE"/>
    <property type="match status" value="1"/>
</dbReference>
<dbReference type="PROSITE" id="PS51746">
    <property type="entry name" value="PPM_2"/>
    <property type="match status" value="1"/>
</dbReference>
<dbReference type="InterPro" id="IPR014221">
    <property type="entry name" value="SpoII_E"/>
</dbReference>
<feature type="transmembrane region" description="Helical" evidence="2">
    <location>
        <begin position="90"/>
        <end position="112"/>
    </location>
</feature>
<dbReference type="PANTHER" id="PTHR43156:SF2">
    <property type="entry name" value="STAGE II SPORULATION PROTEIN E"/>
    <property type="match status" value="1"/>
</dbReference>
<feature type="transmembrane region" description="Helical" evidence="2">
    <location>
        <begin position="178"/>
        <end position="197"/>
    </location>
</feature>
<keyword evidence="2" id="KW-0812">Transmembrane</keyword>
<dbReference type="InterPro" id="IPR036457">
    <property type="entry name" value="PPM-type-like_dom_sf"/>
</dbReference>
<dbReference type="AlphaFoldDB" id="A0A0K8J359"/>
<dbReference type="NCBIfam" id="TIGR02865">
    <property type="entry name" value="spore_II_E"/>
    <property type="match status" value="1"/>
</dbReference>
<feature type="transmembrane region" description="Helical" evidence="2">
    <location>
        <begin position="218"/>
        <end position="236"/>
    </location>
</feature>
<evidence type="ECO:0000259" key="3">
    <source>
        <dbReference type="PROSITE" id="PS51746"/>
    </source>
</evidence>
<feature type="transmembrane region" description="Helical" evidence="2">
    <location>
        <begin position="9"/>
        <end position="34"/>
    </location>
</feature>
<sequence length="762" mass="84528">MKNIRKNAILIYVIGFVIARATFLGINPLAIGYFTAAYLDKARPGLLFITILAGIGSAMAPTMVLKYLLSMISSVVLLESPYLKKRELPLQLYFYIPAITLGIFAMMEAGAYGWDPKMIFMAILEAIIAYVSGMIFSLGTGFFLKQPKGMKMTNEEMISLSLMVAVLIYALPEVSSPYIAPIETVVYFVILLFTYKYGVGQGAVTGAVSGFALSLRGAPIHIISLLTMMGIVPALFRSIGRIPTAAVFSLTSAIISLLYGEIAVSSREIAALSSALLLFLLLPKTIIYRVDNDKNGIGQSLMSLDNLKKLANNRMKTFSESFLKLSKTLESIAEGQEKNIQKEIDAIFEDISERLCKNCKNCSFCWENNFQEAYNAACNMFDVAQKKGYIEEKDIPQYFLDYCICAHELVLETNRGFEIAKINNLWANRLAESREVIAGQLKEVSNAINTLTGDIYKAARVMENDESKVIKKLGAHNIDVKNIIILERGGRRKELIINAAVGRNHFITTKEAAAWISEALGMKFAVSEISKSVFSKEYEEYCFVEDTKFKVLTGVARAMKENISGDNFSIINLDNGEMVIALSDGMGTGKEACEESETVLSLLEQFLEAGFKIETAIRMINSNLVLKPEKQAFSTIDMGTINLYTAMCEFVKIGAASTFIKRNNWVETISSTTLPIGMLKVVDYDSVTKKLYEGDIIIMVSDGVLDCLNEDNKEAYMEKLIMNIQSNNPQEIANRILDHALSQSNYIPMDDITVITAGIWLK</sequence>
<dbReference type="EMBL" id="LN879430">
    <property type="protein sequence ID" value="CUH91743.1"/>
    <property type="molecule type" value="Genomic_DNA"/>
</dbReference>
<feature type="transmembrane region" description="Helical" evidence="2">
    <location>
        <begin position="156"/>
        <end position="172"/>
    </location>
</feature>
<organism evidence="4 5">
    <name type="scientific">Herbinix luporum</name>
    <dbReference type="NCBI Taxonomy" id="1679721"/>
    <lineage>
        <taxon>Bacteria</taxon>
        <taxon>Bacillati</taxon>
        <taxon>Bacillota</taxon>
        <taxon>Clostridia</taxon>
        <taxon>Lachnospirales</taxon>
        <taxon>Lachnospiraceae</taxon>
        <taxon>Herbinix</taxon>
    </lineage>
</organism>
<evidence type="ECO:0000256" key="2">
    <source>
        <dbReference type="SAM" id="Phobius"/>
    </source>
</evidence>
<proteinExistence type="predicted"/>
<accession>A0A0K8J359</accession>
<evidence type="ECO:0000313" key="5">
    <source>
        <dbReference type="Proteomes" id="UP000196053"/>
    </source>
</evidence>
<evidence type="ECO:0000256" key="1">
    <source>
        <dbReference type="ARBA" id="ARBA00022801"/>
    </source>
</evidence>
<dbReference type="InterPro" id="IPR052016">
    <property type="entry name" value="Bact_Sigma-Reg"/>
</dbReference>
<feature type="transmembrane region" description="Helical" evidence="2">
    <location>
        <begin position="269"/>
        <end position="290"/>
    </location>
</feature>
<reference evidence="5" key="1">
    <citation type="submission" date="2015-09" db="EMBL/GenBank/DDBJ databases">
        <authorList>
            <person name="Wibberg D."/>
        </authorList>
    </citation>
    <scope>NUCLEOTIDE SEQUENCE [LARGE SCALE GENOMIC DNA]</scope>
    <source>
        <strain evidence="5">SD1D</strain>
    </source>
</reference>